<dbReference type="RefSeq" id="WP_318063269.1">
    <property type="nucleotide sequence ID" value="NZ_JAWONS010000102.1"/>
</dbReference>
<protein>
    <recommendedName>
        <fullName evidence="4">Prepilin type IV endopeptidase peptidase domain-containing protein</fullName>
    </recommendedName>
</protein>
<keyword evidence="3" id="KW-1185">Reference proteome</keyword>
<name>A0ABU4GJ79_9CLOT</name>
<evidence type="ECO:0008006" key="4">
    <source>
        <dbReference type="Google" id="ProtNLM"/>
    </source>
</evidence>
<proteinExistence type="predicted"/>
<keyword evidence="1" id="KW-0812">Transmembrane</keyword>
<feature type="transmembrane region" description="Helical" evidence="1">
    <location>
        <begin position="27"/>
        <end position="45"/>
    </location>
</feature>
<keyword evidence="1" id="KW-0472">Membrane</keyword>
<dbReference type="Gene3D" id="1.20.120.1220">
    <property type="match status" value="1"/>
</dbReference>
<keyword evidence="1" id="KW-1133">Transmembrane helix</keyword>
<feature type="transmembrane region" description="Helical" evidence="1">
    <location>
        <begin position="97"/>
        <end position="115"/>
    </location>
</feature>
<gene>
    <name evidence="2" type="ORF">RZO55_05370</name>
</gene>
<dbReference type="Proteomes" id="UP001276854">
    <property type="component" value="Unassembled WGS sequence"/>
</dbReference>
<dbReference type="EMBL" id="JAWONS010000102">
    <property type="protein sequence ID" value="MDW2797008.1"/>
    <property type="molecule type" value="Genomic_DNA"/>
</dbReference>
<evidence type="ECO:0000313" key="3">
    <source>
        <dbReference type="Proteomes" id="UP001276854"/>
    </source>
</evidence>
<sequence length="144" mass="15897">MIKQINDIIFGLFLLTAAWEDSCKKSISIWVFIIAGAAGFALCVLQRQDPVSRLTSCLVGFALLAVSRMTRESVGTGDGCFFLTSGLFLPVLFNLKLLLYGLSLSGVFCGLFYLVNRLKGIDVGKEKIPFIPFLVPVWLLLVMR</sequence>
<accession>A0ABU4GJ79</accession>
<comment type="caution">
    <text evidence="2">The sequence shown here is derived from an EMBL/GenBank/DDBJ whole genome shotgun (WGS) entry which is preliminary data.</text>
</comment>
<evidence type="ECO:0000313" key="2">
    <source>
        <dbReference type="EMBL" id="MDW2797008.1"/>
    </source>
</evidence>
<organism evidence="2 3">
    <name type="scientific">Clostridium boliviensis</name>
    <dbReference type="NCBI Taxonomy" id="318465"/>
    <lineage>
        <taxon>Bacteria</taxon>
        <taxon>Bacillati</taxon>
        <taxon>Bacillota</taxon>
        <taxon>Clostridia</taxon>
        <taxon>Eubacteriales</taxon>
        <taxon>Clostridiaceae</taxon>
        <taxon>Clostridium</taxon>
    </lineage>
</organism>
<reference evidence="2 3" key="1">
    <citation type="submission" date="2023-10" db="EMBL/GenBank/DDBJ databases">
        <title>A novel Glycoside Hydrolase 43-Like Enzyme from Clostrdium boliviensis is an Endo-xylanase, and a Candidate for Xylooligosaccharides Production from Different Xylan Substrates.</title>
        <authorList>
            <person name="Alvarez M.T."/>
            <person name="Rocabado-Villegas L.R."/>
            <person name="Salas-Veizaga D.M."/>
            <person name="Linares-Pasten J.A."/>
            <person name="Gudmundsdottir E.E."/>
            <person name="Hreggvidsson G.O."/>
            <person name="Adlercreutz P."/>
            <person name="Nordberg Karlsson E."/>
        </authorList>
    </citation>
    <scope>NUCLEOTIDE SEQUENCE [LARGE SCALE GENOMIC DNA]</scope>
    <source>
        <strain evidence="2 3">E-1</strain>
    </source>
</reference>
<evidence type="ECO:0000256" key="1">
    <source>
        <dbReference type="SAM" id="Phobius"/>
    </source>
</evidence>